<dbReference type="KEGG" id="lbc:LACBIDRAFT_311298"/>
<feature type="transmembrane region" description="Helical" evidence="1">
    <location>
        <begin position="12"/>
        <end position="37"/>
    </location>
</feature>
<keyword evidence="1" id="KW-0812">Transmembrane</keyword>
<dbReference type="RefSeq" id="XP_001876917.1">
    <property type="nucleotide sequence ID" value="XM_001876882.1"/>
</dbReference>
<dbReference type="HOGENOM" id="CLU_2904563_0_0_1"/>
<organism evidence="3">
    <name type="scientific">Laccaria bicolor (strain S238N-H82 / ATCC MYA-4686)</name>
    <name type="common">Bicoloured deceiver</name>
    <name type="synonym">Laccaria laccata var. bicolor</name>
    <dbReference type="NCBI Taxonomy" id="486041"/>
    <lineage>
        <taxon>Eukaryota</taxon>
        <taxon>Fungi</taxon>
        <taxon>Dikarya</taxon>
        <taxon>Basidiomycota</taxon>
        <taxon>Agaricomycotina</taxon>
        <taxon>Agaricomycetes</taxon>
        <taxon>Agaricomycetidae</taxon>
        <taxon>Agaricales</taxon>
        <taxon>Agaricineae</taxon>
        <taxon>Hydnangiaceae</taxon>
        <taxon>Laccaria</taxon>
    </lineage>
</organism>
<dbReference type="GeneID" id="6072227"/>
<accession>B0CZP1</accession>
<dbReference type="EMBL" id="DS547094">
    <property type="protein sequence ID" value="EDR12653.1"/>
    <property type="molecule type" value="Genomic_DNA"/>
</dbReference>
<dbReference type="AlphaFoldDB" id="B0CZP1"/>
<keyword evidence="1" id="KW-1133">Transmembrane helix</keyword>
<evidence type="ECO:0000313" key="3">
    <source>
        <dbReference type="Proteomes" id="UP000001194"/>
    </source>
</evidence>
<dbReference type="Proteomes" id="UP000001194">
    <property type="component" value="Unassembled WGS sequence"/>
</dbReference>
<sequence>MTFSRGQNSDNGLLGLVFTLHSFVSLFTLIVLILYIYSTLHLSPLLSPPPPSLRMLIFHPLS</sequence>
<dbReference type="InParanoid" id="B0CZP1"/>
<keyword evidence="3" id="KW-1185">Reference proteome</keyword>
<keyword evidence="1" id="KW-0472">Membrane</keyword>
<protein>
    <submittedName>
        <fullName evidence="2">Predicted protein</fullName>
    </submittedName>
</protein>
<proteinExistence type="predicted"/>
<name>B0CZP1_LACBS</name>
<evidence type="ECO:0000256" key="1">
    <source>
        <dbReference type="SAM" id="Phobius"/>
    </source>
</evidence>
<gene>
    <name evidence="2" type="ORF">LACBIDRAFT_311298</name>
</gene>
<evidence type="ECO:0000313" key="2">
    <source>
        <dbReference type="EMBL" id="EDR12653.1"/>
    </source>
</evidence>
<reference evidence="2 3" key="1">
    <citation type="journal article" date="2008" name="Nature">
        <title>The genome of Laccaria bicolor provides insights into mycorrhizal symbiosis.</title>
        <authorList>
            <person name="Martin F."/>
            <person name="Aerts A."/>
            <person name="Ahren D."/>
            <person name="Brun A."/>
            <person name="Danchin E.G.J."/>
            <person name="Duchaussoy F."/>
            <person name="Gibon J."/>
            <person name="Kohler A."/>
            <person name="Lindquist E."/>
            <person name="Pereda V."/>
            <person name="Salamov A."/>
            <person name="Shapiro H.J."/>
            <person name="Wuyts J."/>
            <person name="Blaudez D."/>
            <person name="Buee M."/>
            <person name="Brokstein P."/>
            <person name="Canbaeck B."/>
            <person name="Cohen D."/>
            <person name="Courty P.E."/>
            <person name="Coutinho P.M."/>
            <person name="Delaruelle C."/>
            <person name="Detter J.C."/>
            <person name="Deveau A."/>
            <person name="DiFazio S."/>
            <person name="Duplessis S."/>
            <person name="Fraissinet-Tachet L."/>
            <person name="Lucic E."/>
            <person name="Frey-Klett P."/>
            <person name="Fourrey C."/>
            <person name="Feussner I."/>
            <person name="Gay G."/>
            <person name="Grimwood J."/>
            <person name="Hoegger P.J."/>
            <person name="Jain P."/>
            <person name="Kilaru S."/>
            <person name="Labbe J."/>
            <person name="Lin Y.C."/>
            <person name="Legue V."/>
            <person name="Le Tacon F."/>
            <person name="Marmeisse R."/>
            <person name="Melayah D."/>
            <person name="Montanini B."/>
            <person name="Muratet M."/>
            <person name="Nehls U."/>
            <person name="Niculita-Hirzel H."/>
            <person name="Oudot-Le Secq M.P."/>
            <person name="Peter M."/>
            <person name="Quesneville H."/>
            <person name="Rajashekar B."/>
            <person name="Reich M."/>
            <person name="Rouhier N."/>
            <person name="Schmutz J."/>
            <person name="Yin T."/>
            <person name="Chalot M."/>
            <person name="Henrissat B."/>
            <person name="Kuees U."/>
            <person name="Lucas S."/>
            <person name="Van de Peer Y."/>
            <person name="Podila G.K."/>
            <person name="Polle A."/>
            <person name="Pukkila P.J."/>
            <person name="Richardson P.M."/>
            <person name="Rouze P."/>
            <person name="Sanders I.R."/>
            <person name="Stajich J.E."/>
            <person name="Tunlid A."/>
            <person name="Tuskan G."/>
            <person name="Grigoriev I.V."/>
        </authorList>
    </citation>
    <scope>NUCLEOTIDE SEQUENCE [LARGE SCALE GENOMIC DNA]</scope>
    <source>
        <strain evidence="3">S238N-H82 / ATCC MYA-4686</strain>
    </source>
</reference>